<evidence type="ECO:0000259" key="12">
    <source>
        <dbReference type="Pfam" id="PF10099"/>
    </source>
</evidence>
<proteinExistence type="predicted"/>
<sequence>MSENCAHGLIAGYAVDGLDPEEAVATERHLAECEDCRRDLVEFRETLVRLAYAESDRPSEAVWTRVRAAAERTRQEAPLVEVPAPDGTVTELSARLRWRRRMPWLLTAACALAAVVLGAGLWSMERSMDDMRQESSQVEALLSAPDTSIHEGPLGEGARATAYTSYEMDALMFVVDGLPDAPEGMAYQMWYVDPDDDMRSAGMLTPTEEGLHSGMAKDMGSPVQVGVSLEPEGGMPEPSGQPMKFDL</sequence>
<dbReference type="PANTHER" id="PTHR37461">
    <property type="entry name" value="ANTI-SIGMA-K FACTOR RSKA"/>
    <property type="match status" value="1"/>
</dbReference>
<dbReference type="Proteomes" id="UP000572051">
    <property type="component" value="Unassembled WGS sequence"/>
</dbReference>
<keyword evidence="15" id="KW-1185">Reference proteome</keyword>
<dbReference type="InterPro" id="IPR027383">
    <property type="entry name" value="Znf_put"/>
</dbReference>
<dbReference type="InterPro" id="IPR018764">
    <property type="entry name" value="RskA_C"/>
</dbReference>
<accession>A0A7Z0EQ95</accession>
<evidence type="ECO:0000313" key="14">
    <source>
        <dbReference type="EMBL" id="NYJ35305.1"/>
    </source>
</evidence>
<comment type="caution">
    <text evidence="14">The sequence shown here is derived from an EMBL/GenBank/DDBJ whole genome shotgun (WGS) entry which is preliminary data.</text>
</comment>
<name>A0A7Z0EQ95_9ACTN</name>
<evidence type="ECO:0000256" key="4">
    <source>
        <dbReference type="ARBA" id="ARBA00022692"/>
    </source>
</evidence>
<keyword evidence="4 11" id="KW-0812">Transmembrane</keyword>
<evidence type="ECO:0000256" key="6">
    <source>
        <dbReference type="ARBA" id="ARBA00023015"/>
    </source>
</evidence>
<feature type="transmembrane region" description="Helical" evidence="11">
    <location>
        <begin position="104"/>
        <end position="124"/>
    </location>
</feature>
<evidence type="ECO:0000256" key="5">
    <source>
        <dbReference type="ARBA" id="ARBA00022989"/>
    </source>
</evidence>
<evidence type="ECO:0000256" key="11">
    <source>
        <dbReference type="SAM" id="Phobius"/>
    </source>
</evidence>
<feature type="domain" description="Putative zinc-finger" evidence="13">
    <location>
        <begin position="8"/>
        <end position="37"/>
    </location>
</feature>
<dbReference type="GO" id="GO:0006417">
    <property type="term" value="P:regulation of translation"/>
    <property type="evidence" value="ECO:0007669"/>
    <property type="project" value="TreeGrafter"/>
</dbReference>
<protein>
    <recommendedName>
        <fullName evidence="10">Regulator of SigK</fullName>
    </recommendedName>
    <alternativeName>
        <fullName evidence="9">Sigma-K anti-sigma factor RskA</fullName>
    </alternativeName>
</protein>
<organism evidence="14 15">
    <name type="scientific">Nocardiopsis aegyptia</name>
    <dbReference type="NCBI Taxonomy" id="220378"/>
    <lineage>
        <taxon>Bacteria</taxon>
        <taxon>Bacillati</taxon>
        <taxon>Actinomycetota</taxon>
        <taxon>Actinomycetes</taxon>
        <taxon>Streptosporangiales</taxon>
        <taxon>Nocardiopsidaceae</taxon>
        <taxon>Nocardiopsis</taxon>
    </lineage>
</organism>
<evidence type="ECO:0000256" key="1">
    <source>
        <dbReference type="ARBA" id="ARBA00004167"/>
    </source>
</evidence>
<keyword evidence="8" id="KW-0804">Transcription</keyword>
<dbReference type="Gene3D" id="1.10.10.1320">
    <property type="entry name" value="Anti-sigma factor, zinc-finger domain"/>
    <property type="match status" value="1"/>
</dbReference>
<dbReference type="AlphaFoldDB" id="A0A7Z0EQ95"/>
<keyword evidence="3" id="KW-1003">Cell membrane</keyword>
<dbReference type="GO" id="GO:0016989">
    <property type="term" value="F:sigma factor antagonist activity"/>
    <property type="evidence" value="ECO:0007669"/>
    <property type="project" value="TreeGrafter"/>
</dbReference>
<evidence type="ECO:0000256" key="3">
    <source>
        <dbReference type="ARBA" id="ARBA00022475"/>
    </source>
</evidence>
<keyword evidence="6" id="KW-0805">Transcription regulation</keyword>
<dbReference type="PANTHER" id="PTHR37461:SF1">
    <property type="entry name" value="ANTI-SIGMA-K FACTOR RSKA"/>
    <property type="match status" value="1"/>
</dbReference>
<feature type="domain" description="Anti-sigma K factor RskA C-terminal" evidence="12">
    <location>
        <begin position="106"/>
        <end position="241"/>
    </location>
</feature>
<evidence type="ECO:0000256" key="9">
    <source>
        <dbReference type="ARBA" id="ARBA00029829"/>
    </source>
</evidence>
<evidence type="ECO:0000256" key="7">
    <source>
        <dbReference type="ARBA" id="ARBA00023136"/>
    </source>
</evidence>
<evidence type="ECO:0000259" key="13">
    <source>
        <dbReference type="Pfam" id="PF13490"/>
    </source>
</evidence>
<comment type="subcellular location">
    <subcellularLocation>
        <location evidence="2">Cell membrane</location>
    </subcellularLocation>
    <subcellularLocation>
        <location evidence="1">Membrane</location>
        <topology evidence="1">Single-pass membrane protein</topology>
    </subcellularLocation>
</comment>
<reference evidence="14 15" key="1">
    <citation type="submission" date="2020-07" db="EMBL/GenBank/DDBJ databases">
        <title>Sequencing the genomes of 1000 actinobacteria strains.</title>
        <authorList>
            <person name="Klenk H.-P."/>
        </authorList>
    </citation>
    <scope>NUCLEOTIDE SEQUENCE [LARGE SCALE GENOMIC DNA]</scope>
    <source>
        <strain evidence="14 15">DSM 44442</strain>
    </source>
</reference>
<dbReference type="Pfam" id="PF13490">
    <property type="entry name" value="zf-HC2"/>
    <property type="match status" value="1"/>
</dbReference>
<dbReference type="EMBL" id="JACCFS010000001">
    <property type="protein sequence ID" value="NYJ35305.1"/>
    <property type="molecule type" value="Genomic_DNA"/>
</dbReference>
<evidence type="ECO:0000256" key="2">
    <source>
        <dbReference type="ARBA" id="ARBA00004236"/>
    </source>
</evidence>
<dbReference type="Pfam" id="PF10099">
    <property type="entry name" value="RskA_C"/>
    <property type="match status" value="1"/>
</dbReference>
<keyword evidence="7 11" id="KW-0472">Membrane</keyword>
<evidence type="ECO:0000313" key="15">
    <source>
        <dbReference type="Proteomes" id="UP000572051"/>
    </source>
</evidence>
<evidence type="ECO:0000256" key="10">
    <source>
        <dbReference type="ARBA" id="ARBA00030803"/>
    </source>
</evidence>
<evidence type="ECO:0000256" key="8">
    <source>
        <dbReference type="ARBA" id="ARBA00023163"/>
    </source>
</evidence>
<dbReference type="InterPro" id="IPR051474">
    <property type="entry name" value="Anti-sigma-K/W_factor"/>
</dbReference>
<dbReference type="GO" id="GO:0005886">
    <property type="term" value="C:plasma membrane"/>
    <property type="evidence" value="ECO:0007669"/>
    <property type="project" value="UniProtKB-SubCell"/>
</dbReference>
<dbReference type="InterPro" id="IPR041916">
    <property type="entry name" value="Anti_sigma_zinc_sf"/>
</dbReference>
<dbReference type="RefSeq" id="WP_179824386.1">
    <property type="nucleotide sequence ID" value="NZ_JACCFS010000001.1"/>
</dbReference>
<gene>
    <name evidence="14" type="ORF">HNR10_003186</name>
</gene>
<keyword evidence="5 11" id="KW-1133">Transmembrane helix</keyword>